<feature type="compositionally biased region" description="Polar residues" evidence="1">
    <location>
        <begin position="136"/>
        <end position="151"/>
    </location>
</feature>
<protein>
    <submittedName>
        <fullName evidence="2">Uncharacterized protein</fullName>
    </submittedName>
</protein>
<sequence length="301" mass="33069">MSEHARLAMEIVAMAQKLDDVNEHRYDHNDAVMIATRLLEEAFPDHAPPAPAPTNATHSSHITRFSDSSYYDEVCTLCGATDANGQEKLSQPCPKAAHFAASTDEPFDVMATIDPDYAESFEREREQEQFWGAPAPTTSPELNSSKSSNGSPEPDAVREALADILDPATRYPKRRDPENVHNWRRRIALDLADKVIPFFAALSRPAHGGWEEALRRIRDFPHSCSPCEQAMAQIARDALARKECAPALDVSHFLCPGCGNDMRNPAEPHKADCEFIAFVKAKKTSAAPSDAVSGKEDATNG</sequence>
<dbReference type="RefSeq" id="WP_211913132.1">
    <property type="nucleotide sequence ID" value="NZ_CP036498.1"/>
</dbReference>
<reference evidence="2 3" key="1">
    <citation type="submission" date="2019-02" db="EMBL/GenBank/DDBJ databases">
        <title>Emended description of the genus Rhodopseudomonas and description of Rhodopseudomonas albus sp. nov., a non-phototrophic, heavy-metal-tolerant bacterium isolated from garden soil.</title>
        <authorList>
            <person name="Bao Z."/>
            <person name="Cao W.W."/>
            <person name="Sato Y."/>
            <person name="Nishizawa T."/>
            <person name="Zhao J."/>
            <person name="Guo Y."/>
            <person name="Ohta H."/>
        </authorList>
    </citation>
    <scope>NUCLEOTIDE SEQUENCE [LARGE SCALE GENOMIC DNA]</scope>
    <source>
        <strain evidence="2 3">SK50-23</strain>
    </source>
</reference>
<evidence type="ECO:0000256" key="1">
    <source>
        <dbReference type="SAM" id="MobiDB-lite"/>
    </source>
</evidence>
<dbReference type="Proteomes" id="UP000682843">
    <property type="component" value="Chromosome"/>
</dbReference>
<organism evidence="2 3">
    <name type="scientific">Tardiphaga alba</name>
    <dbReference type="NCBI Taxonomy" id="340268"/>
    <lineage>
        <taxon>Bacteria</taxon>
        <taxon>Pseudomonadati</taxon>
        <taxon>Pseudomonadota</taxon>
        <taxon>Alphaproteobacteria</taxon>
        <taxon>Hyphomicrobiales</taxon>
        <taxon>Nitrobacteraceae</taxon>
        <taxon>Tardiphaga</taxon>
    </lineage>
</organism>
<accession>A0ABX8A768</accession>
<proteinExistence type="predicted"/>
<name>A0ABX8A768_9BRAD</name>
<feature type="region of interest" description="Disordered" evidence="1">
    <location>
        <begin position="121"/>
        <end position="156"/>
    </location>
</feature>
<dbReference type="EMBL" id="CP036498">
    <property type="protein sequence ID" value="QUS39586.1"/>
    <property type="molecule type" value="Genomic_DNA"/>
</dbReference>
<gene>
    <name evidence="2" type="ORF">RPMA_12615</name>
</gene>
<evidence type="ECO:0000313" key="2">
    <source>
        <dbReference type="EMBL" id="QUS39586.1"/>
    </source>
</evidence>
<keyword evidence="3" id="KW-1185">Reference proteome</keyword>
<evidence type="ECO:0000313" key="3">
    <source>
        <dbReference type="Proteomes" id="UP000682843"/>
    </source>
</evidence>